<dbReference type="GO" id="GO:0008168">
    <property type="term" value="F:methyltransferase activity"/>
    <property type="evidence" value="ECO:0007669"/>
    <property type="project" value="UniProtKB-KW"/>
</dbReference>
<evidence type="ECO:0000256" key="4">
    <source>
        <dbReference type="ARBA" id="ARBA00022691"/>
    </source>
</evidence>
<keyword evidence="2 7" id="KW-0489">Methyltransferase</keyword>
<dbReference type="EMBL" id="WAEL01000001">
    <property type="protein sequence ID" value="NID09414.1"/>
    <property type="molecule type" value="Genomic_DNA"/>
</dbReference>
<reference evidence="8" key="2">
    <citation type="submission" date="2023-07" db="EMBL/GenBank/DDBJ databases">
        <authorList>
            <person name="Jung D.-H."/>
        </authorList>
    </citation>
    <scope>NUCLEOTIDE SEQUENCE [LARGE SCALE GENOMIC DNA]</scope>
    <source>
        <strain evidence="8">JA-25</strain>
    </source>
</reference>
<proteinExistence type="predicted"/>
<keyword evidence="4" id="KW-0949">S-adenosyl-L-methionine</keyword>
<gene>
    <name evidence="7" type="ORF">F7231_04465</name>
</gene>
<accession>A0ABX0QAV5</accession>
<keyword evidence="5" id="KW-0680">Restriction system</keyword>
<evidence type="ECO:0000256" key="1">
    <source>
        <dbReference type="ARBA" id="ARBA00011975"/>
    </source>
</evidence>
<keyword evidence="8" id="KW-1185">Reference proteome</keyword>
<dbReference type="InterPro" id="IPR050390">
    <property type="entry name" value="C5-Methyltransferase"/>
</dbReference>
<sequence length="527" mass="59040">MLHPSDITLTDDFCGCGGSTQGAKHVPGVKVKYARNHWPLAIESHNTNHPDTEHDCVNLSETHPGRYERTTIYIASPECTKHSRAGGRKRKNLGQTDLFKKGSLDPAAIKSRATMWDVVTFAEYHRHEVVIVENVAEIRDWECYGPWIQSMHNLGYLHECVYLNAMFAHSEEMLHFAPQSRNRIYVVFWKKGNRKPNLDIRPKAPCLRCGEVEAIQTWKRGCISKDYGKNGGYFYRCPNCHAEVLPYYYAAVNCIDFSLPMIKIGDRAANGMSKLSANTLARIEYGLKKFGLRPTILDQRNPSGNRIATPADPLHTQTTQKASYLFSPFLLANREGSTPRTMADATHTITTGNHEMLIDIDRTFIPIHRNNSWAAHATDPLLTVSAGGIHSSLVIPPSAILTSRGTRHFGGQTDPMPTQTTSIQNWLMGTAPFLQAYHKSHQAALATDPVSTIPTRDSVTLVESYNQPNVEDCYWRMFQPHETAAAQGFPTDYIILGSKDKQQIQIGNANPPPTMELLVRRCVESLV</sequence>
<evidence type="ECO:0000256" key="3">
    <source>
        <dbReference type="ARBA" id="ARBA00022679"/>
    </source>
</evidence>
<evidence type="ECO:0000256" key="2">
    <source>
        <dbReference type="ARBA" id="ARBA00022603"/>
    </source>
</evidence>
<reference evidence="8" key="1">
    <citation type="submission" date="2019-09" db="EMBL/GenBank/DDBJ databases">
        <authorList>
            <person name="Jung D.-H."/>
        </authorList>
    </citation>
    <scope>NUCLEOTIDE SEQUENCE [LARGE SCALE GENOMIC DNA]</scope>
    <source>
        <strain evidence="8">JA-25</strain>
    </source>
</reference>
<evidence type="ECO:0000313" key="7">
    <source>
        <dbReference type="EMBL" id="NID09414.1"/>
    </source>
</evidence>
<dbReference type="SUPFAM" id="SSF53335">
    <property type="entry name" value="S-adenosyl-L-methionine-dependent methyltransferases"/>
    <property type="match status" value="1"/>
</dbReference>
<dbReference type="Gene3D" id="3.90.120.10">
    <property type="entry name" value="DNA Methylase, subunit A, domain 2"/>
    <property type="match status" value="1"/>
</dbReference>
<name>A0ABX0QAV5_9BACT</name>
<comment type="caution">
    <text evidence="7">The sequence shown here is derived from an EMBL/GenBank/DDBJ whole genome shotgun (WGS) entry which is preliminary data.</text>
</comment>
<keyword evidence="3" id="KW-0808">Transferase</keyword>
<evidence type="ECO:0000256" key="6">
    <source>
        <dbReference type="ARBA" id="ARBA00047422"/>
    </source>
</evidence>
<dbReference type="GO" id="GO:0032259">
    <property type="term" value="P:methylation"/>
    <property type="evidence" value="ECO:0007669"/>
    <property type="project" value="UniProtKB-KW"/>
</dbReference>
<dbReference type="PANTHER" id="PTHR10629">
    <property type="entry name" value="CYTOSINE-SPECIFIC METHYLTRANSFERASE"/>
    <property type="match status" value="1"/>
</dbReference>
<dbReference type="RefSeq" id="WP_166691045.1">
    <property type="nucleotide sequence ID" value="NZ_WAEL01000001.1"/>
</dbReference>
<dbReference type="Gene3D" id="3.40.50.150">
    <property type="entry name" value="Vaccinia Virus protein VP39"/>
    <property type="match status" value="1"/>
</dbReference>
<dbReference type="InterPro" id="IPR001525">
    <property type="entry name" value="C5_MeTfrase"/>
</dbReference>
<evidence type="ECO:0000313" key="8">
    <source>
        <dbReference type="Proteomes" id="UP000606008"/>
    </source>
</evidence>
<dbReference type="EC" id="2.1.1.37" evidence="1"/>
<dbReference type="PANTHER" id="PTHR10629:SF52">
    <property type="entry name" value="DNA (CYTOSINE-5)-METHYLTRANSFERASE 1"/>
    <property type="match status" value="1"/>
</dbReference>
<dbReference type="Proteomes" id="UP000606008">
    <property type="component" value="Unassembled WGS sequence"/>
</dbReference>
<evidence type="ECO:0000256" key="5">
    <source>
        <dbReference type="ARBA" id="ARBA00022747"/>
    </source>
</evidence>
<dbReference type="Pfam" id="PF00145">
    <property type="entry name" value="DNA_methylase"/>
    <property type="match status" value="2"/>
</dbReference>
<organism evidence="7 8">
    <name type="scientific">Fibrivirga algicola</name>
    <dbReference type="NCBI Taxonomy" id="2950420"/>
    <lineage>
        <taxon>Bacteria</taxon>
        <taxon>Pseudomonadati</taxon>
        <taxon>Bacteroidota</taxon>
        <taxon>Cytophagia</taxon>
        <taxon>Cytophagales</taxon>
        <taxon>Spirosomataceae</taxon>
        <taxon>Fibrivirga</taxon>
    </lineage>
</organism>
<protein>
    <recommendedName>
        <fullName evidence="1">DNA (cytosine-5-)-methyltransferase</fullName>
        <ecNumber evidence="1">2.1.1.37</ecNumber>
    </recommendedName>
</protein>
<comment type="catalytic activity">
    <reaction evidence="6">
        <text>a 2'-deoxycytidine in DNA + S-adenosyl-L-methionine = a 5-methyl-2'-deoxycytidine in DNA + S-adenosyl-L-homocysteine + H(+)</text>
        <dbReference type="Rhea" id="RHEA:13681"/>
        <dbReference type="Rhea" id="RHEA-COMP:11369"/>
        <dbReference type="Rhea" id="RHEA-COMP:11370"/>
        <dbReference type="ChEBI" id="CHEBI:15378"/>
        <dbReference type="ChEBI" id="CHEBI:57856"/>
        <dbReference type="ChEBI" id="CHEBI:59789"/>
        <dbReference type="ChEBI" id="CHEBI:85452"/>
        <dbReference type="ChEBI" id="CHEBI:85454"/>
        <dbReference type="EC" id="2.1.1.37"/>
    </reaction>
</comment>
<dbReference type="InterPro" id="IPR029063">
    <property type="entry name" value="SAM-dependent_MTases_sf"/>
</dbReference>